<name>A0AAU8B191_9VIRU</name>
<sequence>MKIKIYALSDKDAEQLKQVTFNAPNDKVAKRIIKNSLENDKALAKNAKAYELRCVGEFDTEEPEKTEKVCELEEIKSEMSAENE</sequence>
<dbReference type="Pfam" id="PF20577">
    <property type="entry name" value="Phage_ORF5"/>
    <property type="match status" value="1"/>
</dbReference>
<accession>A0AAU8B191</accession>
<organism evidence="1">
    <name type="scientific">Dulem virus 207</name>
    <dbReference type="NCBI Taxonomy" id="3145684"/>
    <lineage>
        <taxon>Viruses</taxon>
        <taxon>Monodnaviria</taxon>
        <taxon>Sangervirae</taxon>
        <taxon>Phixviricota</taxon>
        <taxon>Malgrandaviricetes</taxon>
        <taxon>Petitvirales</taxon>
        <taxon>Microviridae</taxon>
        <taxon>Microvirus</taxon>
    </lineage>
</organism>
<protein>
    <submittedName>
        <fullName evidence="1">Nonstructural protein</fullName>
    </submittedName>
</protein>
<dbReference type="InterPro" id="IPR046781">
    <property type="entry name" value="Phage_ORF5"/>
</dbReference>
<evidence type="ECO:0000313" key="1">
    <source>
        <dbReference type="EMBL" id="XCD05319.1"/>
    </source>
</evidence>
<reference evidence="1" key="1">
    <citation type="submission" date="2024-03" db="EMBL/GenBank/DDBJ databases">
        <title>Diverse circular DNA viruses in blood, oral, and fecal samples of captive lemurs.</title>
        <authorList>
            <person name="Paietta E.N."/>
            <person name="Kraberger S."/>
            <person name="Lund M.C."/>
            <person name="Custer J.M."/>
            <person name="Vargas K.M."/>
            <person name="Ehmke E.E."/>
            <person name="Yoder A.D."/>
            <person name="Varsani A."/>
        </authorList>
    </citation>
    <scope>NUCLEOTIDE SEQUENCE</scope>
    <source>
        <strain evidence="1">Duke_24FS_66</strain>
        <strain evidence="2">Duke_26_48</strain>
    </source>
</reference>
<dbReference type="EMBL" id="PP511544">
    <property type="protein sequence ID" value="XCD05319.1"/>
    <property type="molecule type" value="Genomic_DNA"/>
</dbReference>
<proteinExistence type="predicted"/>
<evidence type="ECO:0000313" key="2">
    <source>
        <dbReference type="EMBL" id="XCD06919.1"/>
    </source>
</evidence>
<dbReference type="EMBL" id="PP511727">
    <property type="protein sequence ID" value="XCD06919.1"/>
    <property type="molecule type" value="Genomic_DNA"/>
</dbReference>